<dbReference type="EnsemblMetazoa" id="XM_022791965">
    <property type="protein sequence ID" value="XP_022647700"/>
    <property type="gene ID" value="LOC111244661"/>
</dbReference>
<dbReference type="PANTHER" id="PTHR19316:SF18">
    <property type="entry name" value="HSP70-BINDING PROTEIN 1"/>
    <property type="match status" value="1"/>
</dbReference>
<evidence type="ECO:0000313" key="2">
    <source>
        <dbReference type="Proteomes" id="UP000594260"/>
    </source>
</evidence>
<dbReference type="InterPro" id="IPR011989">
    <property type="entry name" value="ARM-like"/>
</dbReference>
<protein>
    <submittedName>
        <fullName evidence="1">Uncharacterized protein</fullName>
    </submittedName>
</protein>
<dbReference type="InterPro" id="IPR050693">
    <property type="entry name" value="Hsp70_NEF-Inhibitors"/>
</dbReference>
<dbReference type="Gene3D" id="1.25.10.10">
    <property type="entry name" value="Leucine-rich Repeat Variant"/>
    <property type="match status" value="1"/>
</dbReference>
<proteinExistence type="predicted"/>
<dbReference type="RefSeq" id="XP_022647700.1">
    <property type="nucleotide sequence ID" value="XM_022791965.1"/>
</dbReference>
<name>A0A7M7J6Y7_VARDE</name>
<dbReference type="GO" id="GO:0000774">
    <property type="term" value="F:adenyl-nucleotide exchange factor activity"/>
    <property type="evidence" value="ECO:0007669"/>
    <property type="project" value="TreeGrafter"/>
</dbReference>
<dbReference type="KEGG" id="vde:111244661"/>
<keyword evidence="2" id="KW-1185">Reference proteome</keyword>
<dbReference type="SUPFAM" id="SSF48371">
    <property type="entry name" value="ARM repeat"/>
    <property type="match status" value="1"/>
</dbReference>
<dbReference type="OrthoDB" id="10250458at2759"/>
<dbReference type="GeneID" id="111244661"/>
<dbReference type="Proteomes" id="UP000594260">
    <property type="component" value="Unplaced"/>
</dbReference>
<dbReference type="AlphaFoldDB" id="A0A7M7J6Y7"/>
<dbReference type="InParanoid" id="A0A7M7J6Y7"/>
<sequence length="325" mass="35330">MADQGDLPRALRLAVSQIQPGSGPTEPMTEQDRAWLNEVLGEMAVPHSNNNDLESVNSAEVKAKTAAVKGITSVLSGLVDLIKDEQKPHILDAIKNELQHIADDGELLDRADAVDPTTCSKFVRVEDKDRRNAVAPISALLMTACADHSDPGSVLNDMIAPLCSILAELAQNSPECQQAALELIPKLITVVKSERDTAAKTKAVYALSAILRSNQSSAAASYLLPNPDDGEIENDASNEGAVDVLVKLICEPTEADPVRIKAAFLLSCLAEQRHDVRQLLSRRYETDMNLLREKNSNIQELVDQILQRIYTEEREAGKAPLPIGM</sequence>
<organism evidence="1 2">
    <name type="scientific">Varroa destructor</name>
    <name type="common">Honeybee mite</name>
    <dbReference type="NCBI Taxonomy" id="109461"/>
    <lineage>
        <taxon>Eukaryota</taxon>
        <taxon>Metazoa</taxon>
        <taxon>Ecdysozoa</taxon>
        <taxon>Arthropoda</taxon>
        <taxon>Chelicerata</taxon>
        <taxon>Arachnida</taxon>
        <taxon>Acari</taxon>
        <taxon>Parasitiformes</taxon>
        <taxon>Mesostigmata</taxon>
        <taxon>Gamasina</taxon>
        <taxon>Dermanyssoidea</taxon>
        <taxon>Varroidae</taxon>
        <taxon>Varroa</taxon>
    </lineage>
</organism>
<dbReference type="PANTHER" id="PTHR19316">
    <property type="entry name" value="PROTEIN FOLDING REGULATOR"/>
    <property type="match status" value="1"/>
</dbReference>
<accession>A0A7M7J6Y7</accession>
<reference evidence="1" key="1">
    <citation type="submission" date="2021-01" db="UniProtKB">
        <authorList>
            <consortium name="EnsemblMetazoa"/>
        </authorList>
    </citation>
    <scope>IDENTIFICATION</scope>
</reference>
<evidence type="ECO:0000313" key="1">
    <source>
        <dbReference type="EnsemblMetazoa" id="XP_022647700"/>
    </source>
</evidence>
<dbReference type="GO" id="GO:0005783">
    <property type="term" value="C:endoplasmic reticulum"/>
    <property type="evidence" value="ECO:0007669"/>
    <property type="project" value="TreeGrafter"/>
</dbReference>
<dbReference type="InterPro" id="IPR016024">
    <property type="entry name" value="ARM-type_fold"/>
</dbReference>